<dbReference type="EMBL" id="CM044705">
    <property type="protein sequence ID" value="KAI5660595.1"/>
    <property type="molecule type" value="Genomic_DNA"/>
</dbReference>
<gene>
    <name evidence="1" type="ORF">M9H77_19918</name>
</gene>
<reference evidence="2" key="1">
    <citation type="journal article" date="2023" name="Nat. Plants">
        <title>Single-cell RNA sequencing provides a high-resolution roadmap for understanding the multicellular compartmentation of specialized metabolism.</title>
        <authorList>
            <person name="Sun S."/>
            <person name="Shen X."/>
            <person name="Li Y."/>
            <person name="Li Y."/>
            <person name="Wang S."/>
            <person name="Li R."/>
            <person name="Zhang H."/>
            <person name="Shen G."/>
            <person name="Guo B."/>
            <person name="Wei J."/>
            <person name="Xu J."/>
            <person name="St-Pierre B."/>
            <person name="Chen S."/>
            <person name="Sun C."/>
        </authorList>
    </citation>
    <scope>NUCLEOTIDE SEQUENCE [LARGE SCALE GENOMIC DNA]</scope>
</reference>
<comment type="caution">
    <text evidence="1">The sequence shown here is derived from an EMBL/GenBank/DDBJ whole genome shotgun (WGS) entry which is preliminary data.</text>
</comment>
<proteinExistence type="predicted"/>
<dbReference type="Proteomes" id="UP001060085">
    <property type="component" value="Linkage Group LG05"/>
</dbReference>
<name>A0ACC0AIA3_CATRO</name>
<accession>A0ACC0AIA3</accession>
<evidence type="ECO:0000313" key="1">
    <source>
        <dbReference type="EMBL" id="KAI5660595.1"/>
    </source>
</evidence>
<keyword evidence="2" id="KW-1185">Reference proteome</keyword>
<organism evidence="1 2">
    <name type="scientific">Catharanthus roseus</name>
    <name type="common">Madagascar periwinkle</name>
    <name type="synonym">Vinca rosea</name>
    <dbReference type="NCBI Taxonomy" id="4058"/>
    <lineage>
        <taxon>Eukaryota</taxon>
        <taxon>Viridiplantae</taxon>
        <taxon>Streptophyta</taxon>
        <taxon>Embryophyta</taxon>
        <taxon>Tracheophyta</taxon>
        <taxon>Spermatophyta</taxon>
        <taxon>Magnoliopsida</taxon>
        <taxon>eudicotyledons</taxon>
        <taxon>Gunneridae</taxon>
        <taxon>Pentapetalae</taxon>
        <taxon>asterids</taxon>
        <taxon>lamiids</taxon>
        <taxon>Gentianales</taxon>
        <taxon>Apocynaceae</taxon>
        <taxon>Rauvolfioideae</taxon>
        <taxon>Vinceae</taxon>
        <taxon>Catharanthinae</taxon>
        <taxon>Catharanthus</taxon>
    </lineage>
</organism>
<evidence type="ECO:0000313" key="2">
    <source>
        <dbReference type="Proteomes" id="UP001060085"/>
    </source>
</evidence>
<protein>
    <submittedName>
        <fullName evidence="1">Uncharacterized protein</fullName>
    </submittedName>
</protein>
<sequence>MLIKKAGAYFLPFHLLQLLQCSLKNSDKIKQVHSRLTTNGYLLITSKWFNTLLYTTLIRAYLALGQPKTTLILFRSMLSHRAPPNNLTFPSVIKAAASFSLPSAPPMGLSLHAQALKRGVLDDSFVLTSFVSLYGDIGDVESASKMFDEIPQPCLVSYNAMIDAFGKNGDMGSAVSTFLRMSSRDVVSWTSIINGYGKNKCFKEAVGFFGKMIAHEDVISRKLKPNEASFVSILSSCSNLEGARVLYLGKEIHGYMAKNECELTVFMATALIAFYGKMGHLEYANAIFDMMLTKEVCSWNAMISSLALNGREKEALDMFTLMTGKQTRPNEITFVGVLSACARAKFVDLGLELFNSMQGKFGIAPRMEHYGCVVDLLGRAGLLREAYEFMHRMPFEADASVLGALLGACRIHGATELGDEVGQCLLKLQPHHCGRYVLLSSIYAGVERWDNAALLRKNMVDSGIDKIPACSIIQQ</sequence>